<keyword evidence="2 5" id="KW-0547">Nucleotide-binding</keyword>
<dbReference type="EMBL" id="JRNH01000002">
    <property type="protein sequence ID" value="KGF21681.1"/>
    <property type="molecule type" value="Genomic_DNA"/>
</dbReference>
<dbReference type="AlphaFoldDB" id="A0A095YHR3"/>
<gene>
    <name evidence="6" type="ORF">HMPREF2128_00415</name>
</gene>
<dbReference type="NCBIfam" id="NF010043">
    <property type="entry name" value="PRK13517.1-3"/>
    <property type="match status" value="1"/>
</dbReference>
<evidence type="ECO:0000256" key="3">
    <source>
        <dbReference type="ARBA" id="ARBA00022840"/>
    </source>
</evidence>
<dbReference type="GO" id="GO:0004357">
    <property type="term" value="F:glutamate-cysteine ligase activity"/>
    <property type="evidence" value="ECO:0007669"/>
    <property type="project" value="UniProtKB-EC"/>
</dbReference>
<name>A0A095YHR3_9MICC</name>
<evidence type="ECO:0000313" key="7">
    <source>
        <dbReference type="Proteomes" id="UP000053528"/>
    </source>
</evidence>
<dbReference type="HAMAP" id="MF_01609">
    <property type="entry name" value="Glu_cys_ligase_2"/>
    <property type="match status" value="1"/>
</dbReference>
<dbReference type="Gene3D" id="3.30.590.20">
    <property type="match status" value="1"/>
</dbReference>
<dbReference type="Proteomes" id="UP000053528">
    <property type="component" value="Unassembled WGS sequence"/>
</dbReference>
<comment type="caution">
    <text evidence="6">The sequence shown here is derived from an EMBL/GenBank/DDBJ whole genome shotgun (WGS) entry which is preliminary data.</text>
</comment>
<dbReference type="RefSeq" id="WP_035754344.1">
    <property type="nucleotide sequence ID" value="NZ_JRNH01000002.1"/>
</dbReference>
<keyword evidence="3 5" id="KW-0067">ATP-binding</keyword>
<evidence type="ECO:0000256" key="2">
    <source>
        <dbReference type="ARBA" id="ARBA00022741"/>
    </source>
</evidence>
<evidence type="ECO:0000256" key="5">
    <source>
        <dbReference type="HAMAP-Rule" id="MF_01609"/>
    </source>
</evidence>
<dbReference type="InterPro" id="IPR011793">
    <property type="entry name" value="YbdK"/>
</dbReference>
<evidence type="ECO:0000313" key="6">
    <source>
        <dbReference type="EMBL" id="KGF21681.1"/>
    </source>
</evidence>
<evidence type="ECO:0000256" key="4">
    <source>
        <dbReference type="ARBA" id="ARBA00048819"/>
    </source>
</evidence>
<dbReference type="EC" id="6.3.2.2" evidence="5"/>
<comment type="function">
    <text evidence="5">ATP-dependent carboxylate-amine ligase which exhibits weak glutamate--cysteine ligase activity.</text>
</comment>
<protein>
    <recommendedName>
        <fullName evidence="5">Putative glutamate--cysteine ligase 2</fullName>
        <ecNumber evidence="5">6.3.2.2</ecNumber>
    </recommendedName>
    <alternativeName>
        <fullName evidence="5">Gamma-glutamylcysteine synthetase 2</fullName>
        <shortName evidence="5">GCS 2</shortName>
        <shortName evidence="5">Gamma-GCS 2</shortName>
    </alternativeName>
</protein>
<dbReference type="PANTHER" id="PTHR36510:SF1">
    <property type="entry name" value="GLUTAMATE--CYSTEINE LIGASE 2-RELATED"/>
    <property type="match status" value="1"/>
</dbReference>
<comment type="catalytic activity">
    <reaction evidence="4 5">
        <text>L-cysteine + L-glutamate + ATP = gamma-L-glutamyl-L-cysteine + ADP + phosphate + H(+)</text>
        <dbReference type="Rhea" id="RHEA:13285"/>
        <dbReference type="ChEBI" id="CHEBI:15378"/>
        <dbReference type="ChEBI" id="CHEBI:29985"/>
        <dbReference type="ChEBI" id="CHEBI:30616"/>
        <dbReference type="ChEBI" id="CHEBI:35235"/>
        <dbReference type="ChEBI" id="CHEBI:43474"/>
        <dbReference type="ChEBI" id="CHEBI:58173"/>
        <dbReference type="ChEBI" id="CHEBI:456216"/>
        <dbReference type="EC" id="6.3.2.2"/>
    </reaction>
</comment>
<dbReference type="GO" id="GO:0042398">
    <property type="term" value="P:modified amino acid biosynthetic process"/>
    <property type="evidence" value="ECO:0007669"/>
    <property type="project" value="InterPro"/>
</dbReference>
<dbReference type="NCBIfam" id="NF010044">
    <property type="entry name" value="PRK13517.1-4"/>
    <property type="match status" value="1"/>
</dbReference>
<reference evidence="6 7" key="1">
    <citation type="submission" date="2014-07" db="EMBL/GenBank/DDBJ databases">
        <authorList>
            <person name="McCorrison J."/>
            <person name="Sanka R."/>
            <person name="Torralba M."/>
            <person name="Gillis M."/>
            <person name="Haft D.H."/>
            <person name="Methe B."/>
            <person name="Sutton G."/>
            <person name="Nelson K.E."/>
        </authorList>
    </citation>
    <scope>NUCLEOTIDE SEQUENCE [LARGE SCALE GENOMIC DNA]</scope>
    <source>
        <strain evidence="6 7">DNF00011</strain>
    </source>
</reference>
<dbReference type="PANTHER" id="PTHR36510">
    <property type="entry name" value="GLUTAMATE--CYSTEINE LIGASE 2-RELATED"/>
    <property type="match status" value="1"/>
</dbReference>
<proteinExistence type="inferred from homology"/>
<dbReference type="InterPro" id="IPR050141">
    <property type="entry name" value="GCL_type2/YbdK_subfam"/>
</dbReference>
<comment type="similarity">
    <text evidence="5">Belongs to the glutamate--cysteine ligase type 2 family. YbdK subfamily.</text>
</comment>
<keyword evidence="1 5" id="KW-0436">Ligase</keyword>
<sequence>MGIEFTPSEPSTLGIEWEIALVDRDTGDLRPEAPRILDELGQQGRINHPDGAPRLTRELLQNTVECVTGVHHTVSDAVADLASTARDVSDILDPLNTSLYCAGSHPFAEPTLQEVSDKDRYATLIDRTQWWGRQMVIYGVHVHVGIDHRDKVLPIVDGLINKQPHLLALTSSSPFWGGADTGYGSQRSLMFQQLPTAGLPFHFSQWFEYESYVADMLHTGVVDVLDEIRWDARPVPKYGTVEMRICDGLPDLDDIAAVAAYTQCLVTEMSDALDAGWDIPVMTPWFRVENKWRAARYGREAIIILNSAGDELLVTDQIAQDVERLAPIAERLGCAEELNHITTMMQQACEYEQQRNVAEANGGDLAAVVQDNSQRLHASLDR</sequence>
<dbReference type="GO" id="GO:0005524">
    <property type="term" value="F:ATP binding"/>
    <property type="evidence" value="ECO:0007669"/>
    <property type="project" value="UniProtKB-KW"/>
</dbReference>
<evidence type="ECO:0000256" key="1">
    <source>
        <dbReference type="ARBA" id="ARBA00022598"/>
    </source>
</evidence>
<organism evidence="6 7">
    <name type="scientific">Pseudoglutamicibacter albus DNF00011</name>
    <dbReference type="NCBI Taxonomy" id="1401063"/>
    <lineage>
        <taxon>Bacteria</taxon>
        <taxon>Bacillati</taxon>
        <taxon>Actinomycetota</taxon>
        <taxon>Actinomycetes</taxon>
        <taxon>Micrococcales</taxon>
        <taxon>Micrococcaceae</taxon>
        <taxon>Pseudoglutamicibacter</taxon>
    </lineage>
</organism>
<dbReference type="SUPFAM" id="SSF55931">
    <property type="entry name" value="Glutamine synthetase/guanido kinase"/>
    <property type="match status" value="1"/>
</dbReference>
<dbReference type="NCBIfam" id="TIGR02050">
    <property type="entry name" value="gshA_cyan_rel"/>
    <property type="match status" value="1"/>
</dbReference>
<dbReference type="InterPro" id="IPR006336">
    <property type="entry name" value="GCS2"/>
</dbReference>
<accession>A0A095YHR3</accession>
<dbReference type="NCBIfam" id="NF010042">
    <property type="entry name" value="PRK13517.1-2"/>
    <property type="match status" value="1"/>
</dbReference>
<dbReference type="Pfam" id="PF04107">
    <property type="entry name" value="GCS2"/>
    <property type="match status" value="1"/>
</dbReference>
<dbReference type="InterPro" id="IPR014746">
    <property type="entry name" value="Gln_synth/guanido_kin_cat_dom"/>
</dbReference>